<dbReference type="RefSeq" id="WP_149616097.1">
    <property type="nucleotide sequence ID" value="NZ_CAWPFF010000070.1"/>
</dbReference>
<protein>
    <submittedName>
        <fullName evidence="1">Uncharacterized protein</fullName>
    </submittedName>
</protein>
<evidence type="ECO:0000313" key="2">
    <source>
        <dbReference type="Proteomes" id="UP000322184"/>
    </source>
</evidence>
<name>A0A5B0X9T6_9GAMM</name>
<gene>
    <name evidence="1" type="ORF">F0L16_03025</name>
</gene>
<sequence>MMKLIDFVNDCSKISPIAKTNILDIDGNICDNINKLFEVDDSSGLYVTHGQKKFFKEEGENNKRFYARVHKEIQQIIRKKLTLSSLENVVYDSFWKNYGSFSRSKEIHFFYLSHQESGIKEFVDKFEEDSDFLCKVFSAIVGLHIKRTLLKELDEHYEIEPVFYNSELYLSAEKYSQIIDAFYPRFYFSMQKELVVNLHRKVFRIETKKVMSGNTEETQLSFRTKENDFQVTGDINATEYSKKKFMRFKEGYRNSKNYSQNLVIQKIKEILNHAEIPFSERYFRADYVLHNFITVDKNFSYPLVLIDARIPEHLSDKKVKIYFEKEVKEIFDLQELAYAPVQSFESLDKSNNYLVLNSLVDEAKTSILVEGKRKNTIWDAFDHVRGKGIENADLDYYTELKIHRFEAQGEVVIQGIDLDNNIVENDKKTGLEKLSSKVLIKIQKIKSELWLKEKIFKERKIENIDLPDSKMTLIYIRAPGVIKKREEILASIVDVYISNKTLFIKGHSLAKNARTLEQKCPFMKNIKTFYNDSFYLVDEVEKICLSRYHSDRIPRIIGNQRIDNIEYALEDESLVNRVCNPIETVLPYYLAPKQKSQYEHIYLQPRGDDLLYFVSPCNSPNQTIAKENLIYNILTMDKEGKQINAMEQNITSIFLRSFTNDVLRLKEVSKSSLFEKIAKIYIEN</sequence>
<dbReference type="Proteomes" id="UP000322184">
    <property type="component" value="Unassembled WGS sequence"/>
</dbReference>
<comment type="caution">
    <text evidence="1">The sequence shown here is derived from an EMBL/GenBank/DDBJ whole genome shotgun (WGS) entry which is preliminary data.</text>
</comment>
<organism evidence="1 2">
    <name type="scientific">Photorhabdus heterorhabditis</name>
    <dbReference type="NCBI Taxonomy" id="880156"/>
    <lineage>
        <taxon>Bacteria</taxon>
        <taxon>Pseudomonadati</taxon>
        <taxon>Pseudomonadota</taxon>
        <taxon>Gammaproteobacteria</taxon>
        <taxon>Enterobacterales</taxon>
        <taxon>Morganellaceae</taxon>
        <taxon>Photorhabdus</taxon>
    </lineage>
</organism>
<reference evidence="1 2" key="1">
    <citation type="submission" date="2019-09" db="EMBL/GenBank/DDBJ databases">
        <title>Whole genome sequence of Photorhabdus heterorhabditis strain ETL (Enterobacteriales: Enterobacteriaceae) a bacterial symbiont of Heterorhabditis zealandica strain ETL (Rhabditida: Heterorhabditidae).</title>
        <authorList>
            <person name="Lulamba T.E."/>
            <person name="Serepa-Dlamini M.H."/>
        </authorList>
    </citation>
    <scope>NUCLEOTIDE SEQUENCE [LARGE SCALE GENOMIC DNA]</scope>
    <source>
        <strain evidence="1 2">ETL</strain>
    </source>
</reference>
<dbReference type="AlphaFoldDB" id="A0A5B0X9T6"/>
<proteinExistence type="predicted"/>
<dbReference type="EMBL" id="VTUW01000003">
    <property type="protein sequence ID" value="KAA1195335.1"/>
    <property type="molecule type" value="Genomic_DNA"/>
</dbReference>
<evidence type="ECO:0000313" key="1">
    <source>
        <dbReference type="EMBL" id="KAA1195335.1"/>
    </source>
</evidence>
<accession>A0A5B0X9T6</accession>